<dbReference type="RefSeq" id="WP_110360189.1">
    <property type="nucleotide sequence ID" value="NZ_QFLI01000003.1"/>
</dbReference>
<accession>A0A2V4A0K7</accession>
<dbReference type="AlphaFoldDB" id="A0A2V4A0K7"/>
<feature type="transmembrane region" description="Helical" evidence="1">
    <location>
        <begin position="49"/>
        <end position="67"/>
    </location>
</feature>
<keyword evidence="1" id="KW-1133">Transmembrane helix</keyword>
<gene>
    <name evidence="2" type="ORF">DF185_07785</name>
</gene>
<dbReference type="EMBL" id="QFLI01000003">
    <property type="protein sequence ID" value="PXY01377.1"/>
    <property type="molecule type" value="Genomic_DNA"/>
</dbReference>
<dbReference type="OrthoDB" id="9838196at2"/>
<keyword evidence="1" id="KW-0812">Transmembrane</keyword>
<keyword evidence="1" id="KW-0472">Membrane</keyword>
<evidence type="ECO:0000313" key="3">
    <source>
        <dbReference type="Proteomes" id="UP000248079"/>
    </source>
</evidence>
<reference evidence="2 3" key="1">
    <citation type="submission" date="2018-05" db="EMBL/GenBank/DDBJ databases">
        <title>Marinifilum breve JC075T sp. nov., a marine bacterium isolated from Yongle Blue Hole in the South China Sea.</title>
        <authorList>
            <person name="Fu T."/>
        </authorList>
    </citation>
    <scope>NUCLEOTIDE SEQUENCE [LARGE SCALE GENOMIC DNA]</scope>
    <source>
        <strain evidence="2 3">JC075</strain>
    </source>
</reference>
<keyword evidence="3" id="KW-1185">Reference proteome</keyword>
<name>A0A2V4A0K7_9BACT</name>
<protein>
    <recommendedName>
        <fullName evidence="4">Outer membrane protein beta-barrel domain-containing protein</fullName>
    </recommendedName>
</protein>
<evidence type="ECO:0000256" key="1">
    <source>
        <dbReference type="SAM" id="Phobius"/>
    </source>
</evidence>
<evidence type="ECO:0008006" key="4">
    <source>
        <dbReference type="Google" id="ProtNLM"/>
    </source>
</evidence>
<sequence>MKDNWDNNWSDYIKSTLDEYNPPVPDQLWNNLEGKIPVSNPSVFLTGKFFAGAILSIGMIVGAYFLFSNKNQLENRELSEQLNNNNKIEINKTVDLHSANNNYNLHITDTDTDTDTDTEAQKSTREISTSIELLNDLGESGAPAFKEKPSNEERKHAAIADQQYLYAGIIKAEEPLVLHESFHKRIKIQNKKKKRIEKDFNMAIDAGMQYMKSASFIAGIQAKYNWNRLGVYGGLHYSPNQLREFTSGEGAESSTVKVLTADGIQHRINFFSGLSYHVIKTRNNRLSAKAGVISKTISLNGDANYYNPLMISTGLELRIPVLRKYNTGIYYNYLFKPSDQKINGHQLGVRIQLNRKR</sequence>
<evidence type="ECO:0000313" key="2">
    <source>
        <dbReference type="EMBL" id="PXY01377.1"/>
    </source>
</evidence>
<dbReference type="Proteomes" id="UP000248079">
    <property type="component" value="Unassembled WGS sequence"/>
</dbReference>
<comment type="caution">
    <text evidence="2">The sequence shown here is derived from an EMBL/GenBank/DDBJ whole genome shotgun (WGS) entry which is preliminary data.</text>
</comment>
<proteinExistence type="predicted"/>
<organism evidence="2 3">
    <name type="scientific">Marinifilum breve</name>
    <dbReference type="NCBI Taxonomy" id="2184082"/>
    <lineage>
        <taxon>Bacteria</taxon>
        <taxon>Pseudomonadati</taxon>
        <taxon>Bacteroidota</taxon>
        <taxon>Bacteroidia</taxon>
        <taxon>Marinilabiliales</taxon>
        <taxon>Marinifilaceae</taxon>
    </lineage>
</organism>